<reference evidence="2 3" key="1">
    <citation type="journal article" date="2015" name="Genome Biol.">
        <title>Comparative genomics of Steinernema reveals deeply conserved gene regulatory networks.</title>
        <authorList>
            <person name="Dillman A.R."/>
            <person name="Macchietto M."/>
            <person name="Porter C.F."/>
            <person name="Rogers A."/>
            <person name="Williams B."/>
            <person name="Antoshechkin I."/>
            <person name="Lee M.M."/>
            <person name="Goodwin Z."/>
            <person name="Lu X."/>
            <person name="Lewis E.E."/>
            <person name="Goodrich-Blair H."/>
            <person name="Stock S.P."/>
            <person name="Adams B.J."/>
            <person name="Sternberg P.W."/>
            <person name="Mortazavi A."/>
        </authorList>
    </citation>
    <scope>NUCLEOTIDE SEQUENCE [LARGE SCALE GENOMIC DNA]</scope>
    <source>
        <strain evidence="2 3">ALL</strain>
    </source>
</reference>
<protein>
    <recommendedName>
        <fullName evidence="4">C2H2-type domain-containing protein</fullName>
    </recommendedName>
</protein>
<dbReference type="EMBL" id="AZBU02000009">
    <property type="protein sequence ID" value="TKR65585.1"/>
    <property type="molecule type" value="Genomic_DNA"/>
</dbReference>
<proteinExistence type="predicted"/>
<evidence type="ECO:0000313" key="3">
    <source>
        <dbReference type="Proteomes" id="UP000298663"/>
    </source>
</evidence>
<evidence type="ECO:0008006" key="4">
    <source>
        <dbReference type="Google" id="ProtNLM"/>
    </source>
</evidence>
<dbReference type="AlphaFoldDB" id="A0A4V5ZYZ3"/>
<comment type="caution">
    <text evidence="2">The sequence shown here is derived from an EMBL/GenBank/DDBJ whole genome shotgun (WGS) entry which is preliminary data.</text>
</comment>
<organism evidence="2 3">
    <name type="scientific">Steinernema carpocapsae</name>
    <name type="common">Entomopathogenic nematode</name>
    <dbReference type="NCBI Taxonomy" id="34508"/>
    <lineage>
        <taxon>Eukaryota</taxon>
        <taxon>Metazoa</taxon>
        <taxon>Ecdysozoa</taxon>
        <taxon>Nematoda</taxon>
        <taxon>Chromadorea</taxon>
        <taxon>Rhabditida</taxon>
        <taxon>Tylenchina</taxon>
        <taxon>Panagrolaimomorpha</taxon>
        <taxon>Strongyloidoidea</taxon>
        <taxon>Steinernematidae</taxon>
        <taxon>Steinernema</taxon>
    </lineage>
</organism>
<feature type="region of interest" description="Disordered" evidence="1">
    <location>
        <begin position="43"/>
        <end position="70"/>
    </location>
</feature>
<sequence>MKLEETHLPLPHPCPNCPKSYPTYQGLSNHMRVCKSMKGLCETPKTSKPHGPTRISANDDVGKPVRQSKVPRTTNKAMEPMVIDLCDSDSEPKVANKVELRKVELARLRCLTLFNGEAAWLSCGVIREYLEMRLPKHLCVDAAVFQRPQILERSHIWGQYHDGPCFNAIGLYAN</sequence>
<name>A0A4V5ZYZ3_STECR</name>
<evidence type="ECO:0000256" key="1">
    <source>
        <dbReference type="SAM" id="MobiDB-lite"/>
    </source>
</evidence>
<dbReference type="Proteomes" id="UP000298663">
    <property type="component" value="Unassembled WGS sequence"/>
</dbReference>
<evidence type="ECO:0000313" key="2">
    <source>
        <dbReference type="EMBL" id="TKR65585.1"/>
    </source>
</evidence>
<accession>A0A4V5ZYZ3</accession>
<gene>
    <name evidence="2" type="ORF">L596_025972</name>
</gene>
<reference evidence="2 3" key="2">
    <citation type="journal article" date="2019" name="G3 (Bethesda)">
        <title>Hybrid Assembly of the Genome of the Entomopathogenic Nematode Steinernema carpocapsae Identifies the X-Chromosome.</title>
        <authorList>
            <person name="Serra L."/>
            <person name="Macchietto M."/>
            <person name="Macias-Munoz A."/>
            <person name="McGill C.J."/>
            <person name="Rodriguez I.M."/>
            <person name="Rodriguez B."/>
            <person name="Murad R."/>
            <person name="Mortazavi A."/>
        </authorList>
    </citation>
    <scope>NUCLEOTIDE SEQUENCE [LARGE SCALE GENOMIC DNA]</scope>
    <source>
        <strain evidence="2 3">ALL</strain>
    </source>
</reference>
<keyword evidence="3" id="KW-1185">Reference proteome</keyword>